<feature type="compositionally biased region" description="Basic and acidic residues" evidence="1">
    <location>
        <begin position="67"/>
        <end position="80"/>
    </location>
</feature>
<dbReference type="EMBL" id="PGCI01000002">
    <property type="protein sequence ID" value="PLW52125.1"/>
    <property type="molecule type" value="Genomic_DNA"/>
</dbReference>
<feature type="compositionally biased region" description="Basic and acidic residues" evidence="1">
    <location>
        <begin position="21"/>
        <end position="36"/>
    </location>
</feature>
<evidence type="ECO:0008006" key="8">
    <source>
        <dbReference type="Google" id="ProtNLM"/>
    </source>
</evidence>
<dbReference type="InterPro" id="IPR052670">
    <property type="entry name" value="UPF0654_domain"/>
</dbReference>
<dbReference type="PANTHER" id="PTHR36576">
    <property type="entry name" value="UPF0654 PROTEIN C11D3.01C-RELATED"/>
    <property type="match status" value="1"/>
</dbReference>
<dbReference type="GO" id="GO:0005737">
    <property type="term" value="C:cytoplasm"/>
    <property type="evidence" value="ECO:0007669"/>
    <property type="project" value="TreeGrafter"/>
</dbReference>
<gene>
    <name evidence="5" type="ORF">PCANC_00431</name>
    <name evidence="2" type="ORF">PCANC_11955</name>
    <name evidence="4" type="ORF">PCASD_02075</name>
    <name evidence="3" type="ORF">PCASD_11587</name>
</gene>
<dbReference type="Proteomes" id="UP000235392">
    <property type="component" value="Unassembled WGS sequence"/>
</dbReference>
<proteinExistence type="predicted"/>
<dbReference type="PANTHER" id="PTHR36576:SF1">
    <property type="entry name" value="UPF0654 PROTEIN C11D3.01C-RELATED"/>
    <property type="match status" value="1"/>
</dbReference>
<organism evidence="4 7">
    <name type="scientific">Puccinia coronata f. sp. avenae</name>
    <dbReference type="NCBI Taxonomy" id="200324"/>
    <lineage>
        <taxon>Eukaryota</taxon>
        <taxon>Fungi</taxon>
        <taxon>Dikarya</taxon>
        <taxon>Basidiomycota</taxon>
        <taxon>Pucciniomycotina</taxon>
        <taxon>Pucciniomycetes</taxon>
        <taxon>Pucciniales</taxon>
        <taxon>Pucciniaceae</taxon>
        <taxon>Puccinia</taxon>
    </lineage>
</organism>
<dbReference type="EMBL" id="PGCJ01000001">
    <property type="protein sequence ID" value="PLW58895.1"/>
    <property type="molecule type" value="Genomic_DNA"/>
</dbReference>
<dbReference type="Pfam" id="PF10346">
    <property type="entry name" value="Con-6"/>
    <property type="match status" value="2"/>
</dbReference>
<dbReference type="EMBL" id="PGCI01000609">
    <property type="protein sequence ID" value="PLW24452.1"/>
    <property type="molecule type" value="Genomic_DNA"/>
</dbReference>
<evidence type="ECO:0000256" key="1">
    <source>
        <dbReference type="SAM" id="MobiDB-lite"/>
    </source>
</evidence>
<evidence type="ECO:0000313" key="4">
    <source>
        <dbReference type="EMBL" id="PLW52125.1"/>
    </source>
</evidence>
<evidence type="ECO:0000313" key="3">
    <source>
        <dbReference type="EMBL" id="PLW24452.1"/>
    </source>
</evidence>
<protein>
    <recommendedName>
        <fullName evidence="8">Conidiation-specific protein 6</fullName>
    </recommendedName>
</protein>
<dbReference type="Proteomes" id="UP000235388">
    <property type="component" value="Unassembled WGS sequence"/>
</dbReference>
<evidence type="ECO:0000313" key="2">
    <source>
        <dbReference type="EMBL" id="PLW19962.1"/>
    </source>
</evidence>
<sequence length="80" mass="8922">MANPGHVAGGLKGVLNNPNVSDERRERDDHRLEAAEFKPTPTLQEHGKNDESMTRGMKGALHSSTVSEEKKQDSRHKLDF</sequence>
<dbReference type="EMBL" id="PGCJ01000805">
    <property type="protein sequence ID" value="PLW19962.1"/>
    <property type="molecule type" value="Genomic_DNA"/>
</dbReference>
<name>A0A2N5VQ38_9BASI</name>
<feature type="region of interest" description="Disordered" evidence="1">
    <location>
        <begin position="1"/>
        <end position="80"/>
    </location>
</feature>
<accession>A0A2N5VQ38</accession>
<dbReference type="AlphaFoldDB" id="A0A2N5VQ38"/>
<evidence type="ECO:0000313" key="5">
    <source>
        <dbReference type="EMBL" id="PLW58895.1"/>
    </source>
</evidence>
<evidence type="ECO:0000313" key="6">
    <source>
        <dbReference type="Proteomes" id="UP000235388"/>
    </source>
</evidence>
<keyword evidence="6" id="KW-1185">Reference proteome</keyword>
<comment type="caution">
    <text evidence="4">The sequence shown here is derived from an EMBL/GenBank/DDBJ whole genome shotgun (WGS) entry which is preliminary data.</text>
</comment>
<reference evidence="6 7" key="1">
    <citation type="submission" date="2017-11" db="EMBL/GenBank/DDBJ databases">
        <title>De novo assembly and phasing of dikaryotic genomes from two isolates of Puccinia coronata f. sp. avenae, the causal agent of oat crown rust.</title>
        <authorList>
            <person name="Miller M.E."/>
            <person name="Zhang Y."/>
            <person name="Omidvar V."/>
            <person name="Sperschneider J."/>
            <person name="Schwessinger B."/>
            <person name="Raley C."/>
            <person name="Palmer J.M."/>
            <person name="Garnica D."/>
            <person name="Upadhyaya N."/>
            <person name="Rathjen J."/>
            <person name="Taylor J.M."/>
            <person name="Park R.F."/>
            <person name="Dodds P.N."/>
            <person name="Hirsch C.D."/>
            <person name="Kianian S.F."/>
            <person name="Figueroa M."/>
        </authorList>
    </citation>
    <scope>NUCLEOTIDE SEQUENCE [LARGE SCALE GENOMIC DNA]</scope>
    <source>
        <strain evidence="2">12NC29</strain>
        <strain evidence="4">12SD80</strain>
    </source>
</reference>
<dbReference type="InterPro" id="IPR018824">
    <property type="entry name" value="Conidiation-specific_6"/>
</dbReference>
<evidence type="ECO:0000313" key="7">
    <source>
        <dbReference type="Proteomes" id="UP000235392"/>
    </source>
</evidence>